<dbReference type="GO" id="GO:0043683">
    <property type="term" value="P:type IV pilus assembly"/>
    <property type="evidence" value="ECO:0007669"/>
    <property type="project" value="InterPro"/>
</dbReference>
<gene>
    <name evidence="2" type="ORF">SAMN05660284_01048</name>
</gene>
<dbReference type="InterPro" id="IPR014717">
    <property type="entry name" value="Transl_elong_EF1B/ribsomal_bS6"/>
</dbReference>
<dbReference type="Proteomes" id="UP000242869">
    <property type="component" value="Unassembled WGS sequence"/>
</dbReference>
<feature type="transmembrane region" description="Helical" evidence="1">
    <location>
        <begin position="20"/>
        <end position="41"/>
    </location>
</feature>
<dbReference type="PANTHER" id="PTHR39555:SF1">
    <property type="entry name" value="TYPE IV PILUS INNER MEMBRANE COMPONENT PILO"/>
    <property type="match status" value="1"/>
</dbReference>
<dbReference type="Gene3D" id="1.10.287.540">
    <property type="entry name" value="Helix hairpin bin"/>
    <property type="match status" value="1"/>
</dbReference>
<dbReference type="OrthoDB" id="9802133at2"/>
<dbReference type="EMBL" id="FOVE01000006">
    <property type="protein sequence ID" value="SFN27712.1"/>
    <property type="molecule type" value="Genomic_DNA"/>
</dbReference>
<dbReference type="Gene3D" id="3.30.70.60">
    <property type="match status" value="1"/>
</dbReference>
<evidence type="ECO:0000313" key="2">
    <source>
        <dbReference type="EMBL" id="SFN27712.1"/>
    </source>
</evidence>
<dbReference type="GO" id="GO:0043107">
    <property type="term" value="P:type IV pilus-dependent motility"/>
    <property type="evidence" value="ECO:0007669"/>
    <property type="project" value="InterPro"/>
</dbReference>
<dbReference type="PANTHER" id="PTHR39555">
    <property type="entry name" value="FIMBRIAL ASSEMBLY PROTEIN PILO-LIKE PROTEIN-RELATED"/>
    <property type="match status" value="1"/>
</dbReference>
<dbReference type="STRING" id="83765.SAMN05660284_01048"/>
<keyword evidence="1" id="KW-1133">Transmembrane helix</keyword>
<keyword evidence="1" id="KW-0472">Membrane</keyword>
<name>A0A1I4XPJ4_9NEIS</name>
<organism evidence="2 3">
    <name type="scientific">Formivibrio citricus</name>
    <dbReference type="NCBI Taxonomy" id="83765"/>
    <lineage>
        <taxon>Bacteria</taxon>
        <taxon>Pseudomonadati</taxon>
        <taxon>Pseudomonadota</taxon>
        <taxon>Betaproteobacteria</taxon>
        <taxon>Neisseriales</taxon>
        <taxon>Chitinibacteraceae</taxon>
        <taxon>Formivibrio</taxon>
    </lineage>
</organism>
<evidence type="ECO:0000313" key="3">
    <source>
        <dbReference type="Proteomes" id="UP000242869"/>
    </source>
</evidence>
<dbReference type="InterPro" id="IPR007445">
    <property type="entry name" value="PilO"/>
</dbReference>
<sequence>MTLNELRNLDPKEAGDWPVPVQLACAVIVFVLVLVGAYFLVWQEQLQELHTAQSKEETLKKEFVDKKKQAINLAAYRQQLVEIEQAFGVMLKQLPNKAEMETLLTEINQAGVGRGLLFELFKPGNEVKGSEFVEQPIDIKVSGNYHDLASFVSDVAKLSRIVTTGDIQLTPQKEGLLMVAKVRTYRVLDEAELQAARQAEAEARKKKK</sequence>
<proteinExistence type="predicted"/>
<reference evidence="3" key="1">
    <citation type="submission" date="2016-10" db="EMBL/GenBank/DDBJ databases">
        <authorList>
            <person name="Varghese N."/>
            <person name="Submissions S."/>
        </authorList>
    </citation>
    <scope>NUCLEOTIDE SEQUENCE [LARGE SCALE GENOMIC DNA]</scope>
    <source>
        <strain evidence="3">DSM 6150</strain>
    </source>
</reference>
<dbReference type="AlphaFoldDB" id="A0A1I4XPJ4"/>
<keyword evidence="3" id="KW-1185">Reference proteome</keyword>
<accession>A0A1I4XPJ4</accession>
<dbReference type="PIRSF" id="PIRSF016482">
    <property type="entry name" value="PilO"/>
    <property type="match status" value="1"/>
</dbReference>
<keyword evidence="1" id="KW-0812">Transmembrane</keyword>
<dbReference type="Pfam" id="PF04350">
    <property type="entry name" value="PilO"/>
    <property type="match status" value="1"/>
</dbReference>
<dbReference type="RefSeq" id="WP_091192328.1">
    <property type="nucleotide sequence ID" value="NZ_FOVE01000006.1"/>
</dbReference>
<protein>
    <submittedName>
        <fullName evidence="2">Type IV pilus assembly protein PilO</fullName>
    </submittedName>
</protein>
<evidence type="ECO:0000256" key="1">
    <source>
        <dbReference type="SAM" id="Phobius"/>
    </source>
</evidence>